<gene>
    <name evidence="2" type="ORF">IL334_006916</name>
</gene>
<feature type="compositionally biased region" description="Acidic residues" evidence="1">
    <location>
        <begin position="364"/>
        <end position="375"/>
    </location>
</feature>
<feature type="region of interest" description="Disordered" evidence="1">
    <location>
        <begin position="90"/>
        <end position="129"/>
    </location>
</feature>
<feature type="compositionally biased region" description="Polar residues" evidence="1">
    <location>
        <begin position="254"/>
        <end position="265"/>
    </location>
</feature>
<sequence>MSFEAIQPSTAGPSRQRSSYTPADSTSCISCGKCWPWVIFQPRPTKSIHTINVCNRCVRPDLEAQRWKQIGEQMRNDLIKARQKVAKRQKELGYSDTVAKDHGPQSLSQPPLHTSSESRPRQLPTVKTSKCRQRYLTEEQLAIVASSLPTLKTISEPQRATLWLQMTFRPSTPDKEVRQVELFNSYRLFFQDSDDKNGNSSSSLIEGANLIKLAIKLWQEVGVKMEGRPRYTISGLEYKTNSMTDGKSPLAGPSQLNVSQSQPNTYEHHFQPNPTQALVDPPSRQVVPQSILLPVAPLHKTQSTFLLNEPSVQIHKDRPETVKEGHLDIKRIAKRSRDGSIPKTHGDERKDGSSMVTNHQVIVIDDDDEEEEDDWSALKQKKRAKTGHPGPILSIDQKVTADLSIQPRPRASSGIKNYSTTSSHRQHQEEEDFDELDDDDVVMIPTLEEGVVHELRGSADEEAEVGDMLF</sequence>
<dbReference type="Proteomes" id="UP001329825">
    <property type="component" value="Chromosome 10"/>
</dbReference>
<dbReference type="EMBL" id="CP141890">
    <property type="protein sequence ID" value="WRT69925.1"/>
    <property type="molecule type" value="Genomic_DNA"/>
</dbReference>
<name>A0ABZ1D7A1_9TREE</name>
<accession>A0ABZ1D7A1</accession>
<evidence type="ECO:0000256" key="1">
    <source>
        <dbReference type="SAM" id="MobiDB-lite"/>
    </source>
</evidence>
<feature type="compositionally biased region" description="Basic and acidic residues" evidence="1">
    <location>
        <begin position="90"/>
        <end position="103"/>
    </location>
</feature>
<proteinExistence type="predicted"/>
<evidence type="ECO:0000313" key="2">
    <source>
        <dbReference type="EMBL" id="WRT69925.1"/>
    </source>
</evidence>
<feature type="compositionally biased region" description="Polar residues" evidence="1">
    <location>
        <begin position="105"/>
        <end position="117"/>
    </location>
</feature>
<dbReference type="GeneID" id="87959046"/>
<feature type="compositionally biased region" description="Polar residues" evidence="1">
    <location>
        <begin position="7"/>
        <end position="22"/>
    </location>
</feature>
<feature type="region of interest" description="Disordered" evidence="1">
    <location>
        <begin position="244"/>
        <end position="270"/>
    </location>
</feature>
<feature type="compositionally biased region" description="Basic and acidic residues" evidence="1">
    <location>
        <begin position="334"/>
        <end position="352"/>
    </location>
</feature>
<reference evidence="2 3" key="1">
    <citation type="submission" date="2024-01" db="EMBL/GenBank/DDBJ databases">
        <title>Comparative genomics of Cryptococcus and Kwoniella reveals pathogenesis evolution and contrasting modes of karyotype evolution via chromosome fusion or intercentromeric recombination.</title>
        <authorList>
            <person name="Coelho M.A."/>
            <person name="David-Palma M."/>
            <person name="Shea T."/>
            <person name="Bowers K."/>
            <person name="McGinley-Smith S."/>
            <person name="Mohammad A.W."/>
            <person name="Gnirke A."/>
            <person name="Yurkov A.M."/>
            <person name="Nowrousian M."/>
            <person name="Sun S."/>
            <person name="Cuomo C.A."/>
            <person name="Heitman J."/>
        </authorList>
    </citation>
    <scope>NUCLEOTIDE SEQUENCE [LARGE SCALE GENOMIC DNA]</scope>
    <source>
        <strain evidence="2">CBS 11374</strain>
    </source>
</reference>
<feature type="region of interest" description="Disordered" evidence="1">
    <location>
        <begin position="334"/>
        <end position="439"/>
    </location>
</feature>
<organism evidence="2 3">
    <name type="scientific">Kwoniella shivajii</name>
    <dbReference type="NCBI Taxonomy" id="564305"/>
    <lineage>
        <taxon>Eukaryota</taxon>
        <taxon>Fungi</taxon>
        <taxon>Dikarya</taxon>
        <taxon>Basidiomycota</taxon>
        <taxon>Agaricomycotina</taxon>
        <taxon>Tremellomycetes</taxon>
        <taxon>Tremellales</taxon>
        <taxon>Cryptococcaceae</taxon>
        <taxon>Kwoniella</taxon>
    </lineage>
</organism>
<keyword evidence="3" id="KW-1185">Reference proteome</keyword>
<evidence type="ECO:0000313" key="3">
    <source>
        <dbReference type="Proteomes" id="UP001329825"/>
    </source>
</evidence>
<dbReference type="RefSeq" id="XP_062794664.1">
    <property type="nucleotide sequence ID" value="XM_062938613.1"/>
</dbReference>
<feature type="compositionally biased region" description="Acidic residues" evidence="1">
    <location>
        <begin position="429"/>
        <end position="439"/>
    </location>
</feature>
<feature type="compositionally biased region" description="Polar residues" evidence="1">
    <location>
        <begin position="414"/>
        <end position="423"/>
    </location>
</feature>
<protein>
    <submittedName>
        <fullName evidence="2">Uncharacterized protein</fullName>
    </submittedName>
</protein>
<feature type="region of interest" description="Disordered" evidence="1">
    <location>
        <begin position="1"/>
        <end position="22"/>
    </location>
</feature>